<comment type="caution">
    <text evidence="1">The sequence shown here is derived from an EMBL/GenBank/DDBJ whole genome shotgun (WGS) entry which is preliminary data.</text>
</comment>
<accession>A0AAP8U6C6</accession>
<reference evidence="1 2" key="1">
    <citation type="submission" date="2018-02" db="EMBL/GenBank/DDBJ databases">
        <title>Comparative analysis of genomes of three Brevibacillus laterosporus strains producers of potent antimicrobials isolated from silage.</title>
        <authorList>
            <person name="Kojic M."/>
            <person name="Miljkovic M."/>
            <person name="Studholme D."/>
            <person name="Filipic B."/>
        </authorList>
    </citation>
    <scope>NUCLEOTIDE SEQUENCE [LARGE SCALE GENOMIC DNA]</scope>
    <source>
        <strain evidence="1 2">BGSP11</strain>
    </source>
</reference>
<name>A0AAP8U6C6_BRELA</name>
<sequence length="333" mass="38450">MKVIVPISNLSIDRPFNLCNIRFEPELPDDIYLGIKDVDPISYYETEEGEVLNWNLRDMNTFVTDVDIEEISNMTLAIFDFDYNYEDLYEHSHEDDLMLISRISEKVDRALDVIRVHYCNVNNLMTCPGISGLLPNGYSAVIALYPDDEANYRILTGKIYGSLIVGGIGLSLEDREIFTLMDEEKFSKIVSDQSNDYVPLTCRNALKRLSEAMYIPNVNSKFIYLMTTLETIASPKYLAFQKVKGKLLPFISESKKQYDELSDYMRFLSEDLRTEVVHNGKDLIQIRGAKYKTDLFNIQSFIVRCVDYMYSSACKSIDELESYRTELRKKLGV</sequence>
<protein>
    <submittedName>
        <fullName evidence="1">Uncharacterized protein</fullName>
    </submittedName>
</protein>
<proteinExistence type="predicted"/>
<dbReference type="AlphaFoldDB" id="A0AAP8U6C6"/>
<dbReference type="Proteomes" id="UP000239759">
    <property type="component" value="Unassembled WGS sequence"/>
</dbReference>
<evidence type="ECO:0000313" key="2">
    <source>
        <dbReference type="Proteomes" id="UP000239759"/>
    </source>
</evidence>
<dbReference type="RefSeq" id="WP_104031143.1">
    <property type="nucleotide sequence ID" value="NZ_PRKQ01000005.1"/>
</dbReference>
<organism evidence="1 2">
    <name type="scientific">Brevibacillus laterosporus</name>
    <name type="common">Bacillus laterosporus</name>
    <dbReference type="NCBI Taxonomy" id="1465"/>
    <lineage>
        <taxon>Bacteria</taxon>
        <taxon>Bacillati</taxon>
        <taxon>Bacillota</taxon>
        <taxon>Bacilli</taxon>
        <taxon>Bacillales</taxon>
        <taxon>Paenibacillaceae</taxon>
        <taxon>Brevibacillus</taxon>
    </lineage>
</organism>
<evidence type="ECO:0000313" key="1">
    <source>
        <dbReference type="EMBL" id="PPB08843.1"/>
    </source>
</evidence>
<dbReference type="EMBL" id="PRKQ01000005">
    <property type="protein sequence ID" value="PPB08843.1"/>
    <property type="molecule type" value="Genomic_DNA"/>
</dbReference>
<gene>
    <name evidence="1" type="ORF">C4A77_06030</name>
</gene>